<proteinExistence type="predicted"/>
<dbReference type="AlphaFoldDB" id="A0A2W1K4G9"/>
<comment type="caution">
    <text evidence="1">The sequence shown here is derived from an EMBL/GenBank/DDBJ whole genome shotgun (WGS) entry which is preliminary data.</text>
</comment>
<protein>
    <submittedName>
        <fullName evidence="1">Uncharacterized protein</fullName>
    </submittedName>
</protein>
<reference evidence="1 2" key="1">
    <citation type="submission" date="2018-06" db="EMBL/GenBank/DDBJ databases">
        <title>Draft sequence of Acidithiobacillus ferrooxidans CCM 4253.</title>
        <authorList>
            <person name="Moya-Beltran A."/>
            <person name="Castro M."/>
            <person name="Covarrubias P.C."/>
            <person name="Issotta F."/>
            <person name="Janiczek O."/>
            <person name="Mandl M."/>
            <person name="Kucera J."/>
            <person name="Quatrini R."/>
        </authorList>
    </citation>
    <scope>NUCLEOTIDE SEQUENCE [LARGE SCALE GENOMIC DNA]</scope>
    <source>
        <strain evidence="1 2">CCM 4253</strain>
    </source>
</reference>
<accession>A0A2W1K4G9</accession>
<dbReference type="OrthoDB" id="5785952at2"/>
<name>A0A2W1K4G9_ACIFR</name>
<evidence type="ECO:0000313" key="1">
    <source>
        <dbReference type="EMBL" id="PZD81543.1"/>
    </source>
</evidence>
<evidence type="ECO:0000313" key="2">
    <source>
        <dbReference type="Proteomes" id="UP000248886"/>
    </source>
</evidence>
<organism evidence="1 2">
    <name type="scientific">Acidithiobacillus ferrooxidans</name>
    <name type="common">Thiobacillus ferrooxidans</name>
    <dbReference type="NCBI Taxonomy" id="920"/>
    <lineage>
        <taxon>Bacteria</taxon>
        <taxon>Pseudomonadati</taxon>
        <taxon>Pseudomonadota</taxon>
        <taxon>Acidithiobacillia</taxon>
        <taxon>Acidithiobacillales</taxon>
        <taxon>Acidithiobacillaceae</taxon>
        <taxon>Acidithiobacillus</taxon>
    </lineage>
</organism>
<dbReference type="EMBL" id="QKQP01000001">
    <property type="protein sequence ID" value="PZD81543.1"/>
    <property type="molecule type" value="Genomic_DNA"/>
</dbReference>
<dbReference type="GeneID" id="65281012"/>
<dbReference type="Proteomes" id="UP000248886">
    <property type="component" value="Unassembled WGS sequence"/>
</dbReference>
<sequence>MEVLAKDSSGITLRFEKKDLGNLVEPIIKNADQFGKETLDLVYLLAEQDYRIDDHFRQPPHPFGQ</sequence>
<gene>
    <name evidence="1" type="ORF">DN052_00195</name>
</gene>
<dbReference type="RefSeq" id="WP_009565879.1">
    <property type="nucleotide sequence ID" value="NZ_AP025160.1"/>
</dbReference>